<feature type="compositionally biased region" description="Gly residues" evidence="1">
    <location>
        <begin position="670"/>
        <end position="679"/>
    </location>
</feature>
<dbReference type="PANTHER" id="PTHR22684">
    <property type="entry name" value="NULP1-RELATED"/>
    <property type="match status" value="1"/>
</dbReference>
<name>G3J9Z6_CORMM</name>
<feature type="compositionally biased region" description="Gly residues" evidence="1">
    <location>
        <begin position="608"/>
        <end position="629"/>
    </location>
</feature>
<dbReference type="RefSeq" id="XP_006667705.1">
    <property type="nucleotide sequence ID" value="XM_006667642.1"/>
</dbReference>
<dbReference type="InParanoid" id="G3J9Z6"/>
<protein>
    <submittedName>
        <fullName evidence="2">Nulp1-pending protein</fullName>
    </submittedName>
</protein>
<dbReference type="KEGG" id="cmt:CCM_02490"/>
<evidence type="ECO:0000313" key="3">
    <source>
        <dbReference type="Proteomes" id="UP000001610"/>
    </source>
</evidence>
<feature type="compositionally biased region" description="Acidic residues" evidence="1">
    <location>
        <begin position="631"/>
        <end position="642"/>
    </location>
</feature>
<dbReference type="VEuPathDB" id="FungiDB:CCM_02490"/>
<feature type="compositionally biased region" description="Basic residues" evidence="1">
    <location>
        <begin position="87"/>
        <end position="100"/>
    </location>
</feature>
<dbReference type="OrthoDB" id="205993at2759"/>
<feature type="compositionally biased region" description="Basic and acidic residues" evidence="1">
    <location>
        <begin position="11"/>
        <end position="24"/>
    </location>
</feature>
<gene>
    <name evidence="2" type="ORF">CCM_02490</name>
</gene>
<dbReference type="OMA" id="IWGKMPP"/>
<dbReference type="GO" id="GO:1990112">
    <property type="term" value="C:RQC complex"/>
    <property type="evidence" value="ECO:0007669"/>
    <property type="project" value="TreeGrafter"/>
</dbReference>
<keyword evidence="3" id="KW-1185">Reference proteome</keyword>
<feature type="region of interest" description="Disordered" evidence="1">
    <location>
        <begin position="607"/>
        <end position="643"/>
    </location>
</feature>
<feature type="compositionally biased region" description="Acidic residues" evidence="1">
    <location>
        <begin position="682"/>
        <end position="694"/>
    </location>
</feature>
<dbReference type="AlphaFoldDB" id="G3J9Z6"/>
<feature type="compositionally biased region" description="Basic residues" evidence="1">
    <location>
        <begin position="1"/>
        <end position="10"/>
    </location>
</feature>
<accession>G3J9Z6</accession>
<dbReference type="GO" id="GO:1990116">
    <property type="term" value="P:ribosome-associated ubiquitin-dependent protein catabolic process"/>
    <property type="evidence" value="ECO:0007669"/>
    <property type="project" value="TreeGrafter"/>
</dbReference>
<dbReference type="GO" id="GO:0072344">
    <property type="term" value="P:rescue of stalled ribosome"/>
    <property type="evidence" value="ECO:0007669"/>
    <property type="project" value="TreeGrafter"/>
</dbReference>
<dbReference type="eggNOG" id="KOG2422">
    <property type="taxonomic scope" value="Eukaryota"/>
</dbReference>
<proteinExistence type="predicted"/>
<dbReference type="Proteomes" id="UP000001610">
    <property type="component" value="Unassembled WGS sequence"/>
</dbReference>
<feature type="region of interest" description="Disordered" evidence="1">
    <location>
        <begin position="1"/>
        <end position="100"/>
    </location>
</feature>
<organism evidence="2 3">
    <name type="scientific">Cordyceps militaris (strain CM01)</name>
    <name type="common">Caterpillar fungus</name>
    <dbReference type="NCBI Taxonomy" id="983644"/>
    <lineage>
        <taxon>Eukaryota</taxon>
        <taxon>Fungi</taxon>
        <taxon>Dikarya</taxon>
        <taxon>Ascomycota</taxon>
        <taxon>Pezizomycotina</taxon>
        <taxon>Sordariomycetes</taxon>
        <taxon>Hypocreomycetidae</taxon>
        <taxon>Hypocreales</taxon>
        <taxon>Cordycipitaceae</taxon>
        <taxon>Cordyceps</taxon>
    </lineage>
</organism>
<dbReference type="GeneID" id="18164517"/>
<feature type="compositionally biased region" description="Acidic residues" evidence="1">
    <location>
        <begin position="27"/>
        <end position="36"/>
    </location>
</feature>
<dbReference type="HOGENOM" id="CLU_008321_1_0_1"/>
<evidence type="ECO:0000313" key="2">
    <source>
        <dbReference type="EMBL" id="EGX94219.1"/>
    </source>
</evidence>
<reference evidence="2 3" key="1">
    <citation type="journal article" date="2011" name="Genome Biol.">
        <title>Genome sequence of the insect pathogenic fungus Cordyceps militaris, a valued traditional Chinese medicine.</title>
        <authorList>
            <person name="Zheng P."/>
            <person name="Xia Y."/>
            <person name="Xiao G."/>
            <person name="Xiong C."/>
            <person name="Hu X."/>
            <person name="Zhang S."/>
            <person name="Zheng H."/>
            <person name="Huang Y."/>
            <person name="Zhou Y."/>
            <person name="Wang S."/>
            <person name="Zhao G.P."/>
            <person name="Liu X."/>
            <person name="St Leger R.J."/>
            <person name="Wang C."/>
        </authorList>
    </citation>
    <scope>NUCLEOTIDE SEQUENCE [LARGE SCALE GENOMIC DNA]</scope>
    <source>
        <strain evidence="2 3">CM01</strain>
    </source>
</reference>
<feature type="region of interest" description="Disordered" evidence="1">
    <location>
        <begin position="666"/>
        <end position="702"/>
    </location>
</feature>
<dbReference type="Pfam" id="PF04910">
    <property type="entry name" value="Tcf25"/>
    <property type="match status" value="1"/>
</dbReference>
<sequence length="702" mass="79631">MSSRQLRKLQKQRELEEALKKQTLESEQAEESEEEPVPVARPKPNLFAALGGEDDDADAEAEEDDDDTHGAMTEPAVSEQTPSAMAKKSKKKKKKSKKKATAVVAAEDEDEIDKAIHALNPVSIEQHECDSDDLNVRRALMLNKIFQINTQNLRVINEMRSLFGREVIESADAEEERQHQEVRRGRGTQGQQVDLETFLRSQPPNAKKLPEVSRRRNVFVQGRDHWPAASANGLTMRETRRSPDEVRWVEYAWHHEGEYDQLQALFFAVVQEGQPMRMVSFVARLPYHVSTLMQVSFIAKQDQNMALSGELCERALFTLGRVTTSAFRRDLEQGRARLDFCRPENRQFWLAGYHYLRSLLRKGTYRTALEWAKVLYILDPRDPYAIRHYLHFLAVRAHQPQWLLEFLEYVQGDKSTMREDIKYVKQSGILARLQMGETETAGKELAEGMQTVPWLYCALFQELGLDAPPSIWGTYVESSEEDERKFWIKLYLHFAKDLWNNTQAMALLTDVAGRLEKVRVMDLPRTDAEPGLDATRLAYLEGQTSILAVAPRALLQRQPNYDFDPMPPTFEENVFDYPAGKLPWADQDPDEGWTTAYLQRIQNDIRARGGGGGGGNGQRIRGLGVGGQQFEGEESDYDDVTDEELRRDLEEHARRSNAPGYLGQLMQMLGLGGGGGSAAQGGEDEAAGVEEQGDDMPGAWRQ</sequence>
<dbReference type="InterPro" id="IPR006994">
    <property type="entry name" value="TCF25/Rqc1"/>
</dbReference>
<dbReference type="STRING" id="983644.G3J9Z6"/>
<feature type="compositionally biased region" description="Acidic residues" evidence="1">
    <location>
        <begin position="52"/>
        <end position="67"/>
    </location>
</feature>
<dbReference type="PANTHER" id="PTHR22684:SF0">
    <property type="entry name" value="RIBOSOME QUALITY CONTROL COMPLEX SUBUNIT TCF25"/>
    <property type="match status" value="1"/>
</dbReference>
<evidence type="ECO:0000256" key="1">
    <source>
        <dbReference type="SAM" id="MobiDB-lite"/>
    </source>
</evidence>
<dbReference type="EMBL" id="JH126400">
    <property type="protein sequence ID" value="EGX94219.1"/>
    <property type="molecule type" value="Genomic_DNA"/>
</dbReference>